<dbReference type="AlphaFoldDB" id="A0A1I4E7J5"/>
<keyword evidence="3" id="KW-1185">Reference proteome</keyword>
<proteinExistence type="predicted"/>
<name>A0A1I4E7J5_9PROT</name>
<dbReference type="STRING" id="1123062.SAMN02745775_11475"/>
<dbReference type="EMBL" id="FOSQ01000014">
    <property type="protein sequence ID" value="SFL01129.1"/>
    <property type="molecule type" value="Genomic_DNA"/>
</dbReference>
<dbReference type="OrthoDB" id="7280887at2"/>
<accession>A0A1I4E7J5</accession>
<dbReference type="Proteomes" id="UP000199473">
    <property type="component" value="Unassembled WGS sequence"/>
</dbReference>
<evidence type="ECO:0000256" key="1">
    <source>
        <dbReference type="SAM" id="MobiDB-lite"/>
    </source>
</evidence>
<organism evidence="2 3">
    <name type="scientific">Falsiroseomonas stagni DSM 19981</name>
    <dbReference type="NCBI Taxonomy" id="1123062"/>
    <lineage>
        <taxon>Bacteria</taxon>
        <taxon>Pseudomonadati</taxon>
        <taxon>Pseudomonadota</taxon>
        <taxon>Alphaproteobacteria</taxon>
        <taxon>Acetobacterales</taxon>
        <taxon>Roseomonadaceae</taxon>
        <taxon>Falsiroseomonas</taxon>
    </lineage>
</organism>
<sequence>MSAQHRTPNPRLLAMPAPATRPPPARHPLLLAGLAFLGGVAVAVLAPLLTRLPAPAVAANAGPSLAQVEAAVAPALDAARRAEEQAVRAEALSTRAEAAAQRLEGSLAQRGPQGDRFLAAALLLQSSIATPRPWLRELQTMADLAPAGALPRPVAEVLMSHAARGLPSEPELRERFAALMPQLIARAPQPGGLLDQGLGLLRGGFAAIGLAAPPPPSDQEVAIGAVAQQLRRGNLAGAVADAAALDAGLQPLLAGWLAQARARLAVEQAVQETLLRALSGTGATPPGLTPPGRPS</sequence>
<reference evidence="2 3" key="1">
    <citation type="submission" date="2016-10" db="EMBL/GenBank/DDBJ databases">
        <authorList>
            <person name="de Groot N.N."/>
        </authorList>
    </citation>
    <scope>NUCLEOTIDE SEQUENCE [LARGE SCALE GENOMIC DNA]</scope>
    <source>
        <strain evidence="2 3">DSM 19981</strain>
    </source>
</reference>
<gene>
    <name evidence="2" type="ORF">SAMN02745775_11475</name>
</gene>
<feature type="region of interest" description="Disordered" evidence="1">
    <location>
        <begin position="1"/>
        <end position="20"/>
    </location>
</feature>
<evidence type="ECO:0000313" key="3">
    <source>
        <dbReference type="Proteomes" id="UP000199473"/>
    </source>
</evidence>
<evidence type="ECO:0008006" key="4">
    <source>
        <dbReference type="Google" id="ProtNLM"/>
    </source>
</evidence>
<evidence type="ECO:0000313" key="2">
    <source>
        <dbReference type="EMBL" id="SFL01129.1"/>
    </source>
</evidence>
<protein>
    <recommendedName>
        <fullName evidence="4">Inner membrane protein</fullName>
    </recommendedName>
</protein>